<keyword evidence="1" id="KW-1133">Transmembrane helix</keyword>
<keyword evidence="1" id="KW-0472">Membrane</keyword>
<dbReference type="Proteomes" id="UP000821853">
    <property type="component" value="Chromosome 3"/>
</dbReference>
<accession>A0A9J6G4D5</accession>
<keyword evidence="3" id="KW-1185">Reference proteome</keyword>
<sequence>MKALAPRTSRQDLSMVLDNCISGAAGVGLTHWFVRVVPLANIMVDKSVLAIHVLIGEYMIATGVLFAHIMNTVFLSANKDKRDQTIPAQTVERYVLGSKEHTYDVRPLASVIYIKLGLLTSIHFFVEGFNIGCAGHGELGQYLSPLTDQIFMAIVMGIMGLRTGCGIWKTFKLALLYSASTPLGVMCGLVADDSAGWMSYMTLATIVSLMAGFYLVIFMQNIALPEVDQTSVGKSNRKLFFLAAIVYLACLYPFSDQ</sequence>
<dbReference type="EMBL" id="JABSTR010000005">
    <property type="protein sequence ID" value="KAH9370101.1"/>
    <property type="molecule type" value="Genomic_DNA"/>
</dbReference>
<feature type="transmembrane region" description="Helical" evidence="1">
    <location>
        <begin position="108"/>
        <end position="126"/>
    </location>
</feature>
<dbReference type="AlphaFoldDB" id="A0A9J6G4D5"/>
<dbReference type="OrthoDB" id="10349540at2759"/>
<feature type="transmembrane region" description="Helical" evidence="1">
    <location>
        <begin position="239"/>
        <end position="255"/>
    </location>
</feature>
<proteinExistence type="predicted"/>
<feature type="transmembrane region" description="Helical" evidence="1">
    <location>
        <begin position="49"/>
        <end position="74"/>
    </location>
</feature>
<organism evidence="2 3">
    <name type="scientific">Haemaphysalis longicornis</name>
    <name type="common">Bush tick</name>
    <dbReference type="NCBI Taxonomy" id="44386"/>
    <lineage>
        <taxon>Eukaryota</taxon>
        <taxon>Metazoa</taxon>
        <taxon>Ecdysozoa</taxon>
        <taxon>Arthropoda</taxon>
        <taxon>Chelicerata</taxon>
        <taxon>Arachnida</taxon>
        <taxon>Acari</taxon>
        <taxon>Parasitiformes</taxon>
        <taxon>Ixodida</taxon>
        <taxon>Ixodoidea</taxon>
        <taxon>Ixodidae</taxon>
        <taxon>Haemaphysalinae</taxon>
        <taxon>Haemaphysalis</taxon>
    </lineage>
</organism>
<dbReference type="VEuPathDB" id="VectorBase:HLOH_054623"/>
<comment type="caution">
    <text evidence="2">The sequence shown here is derived from an EMBL/GenBank/DDBJ whole genome shotgun (WGS) entry which is preliminary data.</text>
</comment>
<reference evidence="2 3" key="1">
    <citation type="journal article" date="2020" name="Cell">
        <title>Large-Scale Comparative Analyses of Tick Genomes Elucidate Their Genetic Diversity and Vector Capacities.</title>
        <authorList>
            <consortium name="Tick Genome and Microbiome Consortium (TIGMIC)"/>
            <person name="Jia N."/>
            <person name="Wang J."/>
            <person name="Shi W."/>
            <person name="Du L."/>
            <person name="Sun Y."/>
            <person name="Zhan W."/>
            <person name="Jiang J.F."/>
            <person name="Wang Q."/>
            <person name="Zhang B."/>
            <person name="Ji P."/>
            <person name="Bell-Sakyi L."/>
            <person name="Cui X.M."/>
            <person name="Yuan T.T."/>
            <person name="Jiang B.G."/>
            <person name="Yang W.F."/>
            <person name="Lam T.T."/>
            <person name="Chang Q.C."/>
            <person name="Ding S.J."/>
            <person name="Wang X.J."/>
            <person name="Zhu J.G."/>
            <person name="Ruan X.D."/>
            <person name="Zhao L."/>
            <person name="Wei J.T."/>
            <person name="Ye R.Z."/>
            <person name="Que T.C."/>
            <person name="Du C.H."/>
            <person name="Zhou Y.H."/>
            <person name="Cheng J.X."/>
            <person name="Dai P.F."/>
            <person name="Guo W.B."/>
            <person name="Han X.H."/>
            <person name="Huang E.J."/>
            <person name="Li L.F."/>
            <person name="Wei W."/>
            <person name="Gao Y.C."/>
            <person name="Liu J.Z."/>
            <person name="Shao H.Z."/>
            <person name="Wang X."/>
            <person name="Wang C.C."/>
            <person name="Yang T.C."/>
            <person name="Huo Q.B."/>
            <person name="Li W."/>
            <person name="Chen H.Y."/>
            <person name="Chen S.E."/>
            <person name="Zhou L.G."/>
            <person name="Ni X.B."/>
            <person name="Tian J.H."/>
            <person name="Sheng Y."/>
            <person name="Liu T."/>
            <person name="Pan Y.S."/>
            <person name="Xia L.Y."/>
            <person name="Li J."/>
            <person name="Zhao F."/>
            <person name="Cao W.C."/>
        </authorList>
    </citation>
    <scope>NUCLEOTIDE SEQUENCE [LARGE SCALE GENOMIC DNA]</scope>
    <source>
        <strain evidence="2">HaeL-2018</strain>
    </source>
</reference>
<evidence type="ECO:0000256" key="1">
    <source>
        <dbReference type="SAM" id="Phobius"/>
    </source>
</evidence>
<evidence type="ECO:0000313" key="3">
    <source>
        <dbReference type="Proteomes" id="UP000821853"/>
    </source>
</evidence>
<gene>
    <name evidence="2" type="ORF">HPB48_011268</name>
</gene>
<evidence type="ECO:0000313" key="2">
    <source>
        <dbReference type="EMBL" id="KAH9370101.1"/>
    </source>
</evidence>
<feature type="transmembrane region" description="Helical" evidence="1">
    <location>
        <begin position="197"/>
        <end position="218"/>
    </location>
</feature>
<feature type="transmembrane region" description="Helical" evidence="1">
    <location>
        <begin position="173"/>
        <end position="191"/>
    </location>
</feature>
<feature type="transmembrane region" description="Helical" evidence="1">
    <location>
        <begin position="12"/>
        <end position="34"/>
    </location>
</feature>
<feature type="transmembrane region" description="Helical" evidence="1">
    <location>
        <begin position="142"/>
        <end position="161"/>
    </location>
</feature>
<name>A0A9J6G4D5_HAELO</name>
<keyword evidence="1" id="KW-0812">Transmembrane</keyword>
<protein>
    <submittedName>
        <fullName evidence="2">Uncharacterized protein</fullName>
    </submittedName>
</protein>